<comment type="caution">
    <text evidence="2">The sequence shown here is derived from an EMBL/GenBank/DDBJ whole genome shotgun (WGS) entry which is preliminary data.</text>
</comment>
<dbReference type="Pfam" id="PF22924">
    <property type="entry name" value="ACOX_C_alpha1"/>
    <property type="match status" value="1"/>
</dbReference>
<dbReference type="InterPro" id="IPR046373">
    <property type="entry name" value="Acyl-CoA_Oxase/DH_mid-dom_sf"/>
</dbReference>
<evidence type="ECO:0000313" key="2">
    <source>
        <dbReference type="EMBL" id="KAF7301924.1"/>
    </source>
</evidence>
<dbReference type="GO" id="GO:0055088">
    <property type="term" value="P:lipid homeostasis"/>
    <property type="evidence" value="ECO:0007669"/>
    <property type="project" value="TreeGrafter"/>
</dbReference>
<dbReference type="Gene3D" id="2.40.110.10">
    <property type="entry name" value="Butyryl-CoA Dehydrogenase, subunit A, domain 2"/>
    <property type="match status" value="1"/>
</dbReference>
<dbReference type="Gene3D" id="1.20.140.10">
    <property type="entry name" value="Butyryl-CoA Dehydrogenase, subunit A, domain 3"/>
    <property type="match status" value="1"/>
</dbReference>
<dbReference type="InterPro" id="IPR012258">
    <property type="entry name" value="Acyl-CoA_oxidase"/>
</dbReference>
<gene>
    <name evidence="2" type="ORF">MIND_00758400</name>
</gene>
<dbReference type="AlphaFoldDB" id="A0A8H6SM92"/>
<keyword evidence="3" id="KW-1185">Reference proteome</keyword>
<dbReference type="GO" id="GO:0003997">
    <property type="term" value="F:acyl-CoA oxidase activity"/>
    <property type="evidence" value="ECO:0007669"/>
    <property type="project" value="InterPro"/>
</dbReference>
<protein>
    <submittedName>
        <fullName evidence="2">Acyl-CoA oxidase</fullName>
    </submittedName>
</protein>
<feature type="domain" description="Acyl-CoA oxidase C-alpha1" evidence="1">
    <location>
        <begin position="256"/>
        <end position="400"/>
    </location>
</feature>
<dbReference type="SUPFAM" id="SSF56645">
    <property type="entry name" value="Acyl-CoA dehydrogenase NM domain-like"/>
    <property type="match status" value="1"/>
</dbReference>
<dbReference type="InterPro" id="IPR009100">
    <property type="entry name" value="AcylCoA_DH/oxidase_NM_dom_sf"/>
</dbReference>
<dbReference type="GO" id="GO:0005777">
    <property type="term" value="C:peroxisome"/>
    <property type="evidence" value="ECO:0007669"/>
    <property type="project" value="InterPro"/>
</dbReference>
<dbReference type="PANTHER" id="PTHR10909">
    <property type="entry name" value="ELECTRON TRANSPORT OXIDOREDUCTASE"/>
    <property type="match status" value="1"/>
</dbReference>
<dbReference type="InterPro" id="IPR036250">
    <property type="entry name" value="AcylCo_DH-like_C"/>
</dbReference>
<dbReference type="SUPFAM" id="SSF47203">
    <property type="entry name" value="Acyl-CoA dehydrogenase C-terminal domain-like"/>
    <property type="match status" value="1"/>
</dbReference>
<dbReference type="GeneID" id="59346796"/>
<dbReference type="OrthoDB" id="538336at2759"/>
<dbReference type="GO" id="GO:0033540">
    <property type="term" value="P:fatty acid beta-oxidation using acyl-CoA oxidase"/>
    <property type="evidence" value="ECO:0007669"/>
    <property type="project" value="TreeGrafter"/>
</dbReference>
<evidence type="ECO:0000313" key="3">
    <source>
        <dbReference type="Proteomes" id="UP000636479"/>
    </source>
</evidence>
<evidence type="ECO:0000259" key="1">
    <source>
        <dbReference type="Pfam" id="PF22924"/>
    </source>
</evidence>
<name>A0A8H6SM92_9AGAR</name>
<dbReference type="EMBL" id="JACAZF010000006">
    <property type="protein sequence ID" value="KAF7301924.1"/>
    <property type="molecule type" value="Genomic_DNA"/>
</dbReference>
<reference evidence="2" key="1">
    <citation type="submission" date="2020-05" db="EMBL/GenBank/DDBJ databases">
        <title>Mycena genomes resolve the evolution of fungal bioluminescence.</title>
        <authorList>
            <person name="Tsai I.J."/>
        </authorList>
    </citation>
    <scope>NUCLEOTIDE SEQUENCE</scope>
    <source>
        <strain evidence="2">171206Taipei</strain>
    </source>
</reference>
<dbReference type="InterPro" id="IPR055060">
    <property type="entry name" value="ACOX_C_alpha1"/>
</dbReference>
<dbReference type="PANTHER" id="PTHR10909:SF382">
    <property type="entry name" value="ACYL-COENZYME A OXIDASE"/>
    <property type="match status" value="1"/>
</dbReference>
<organism evidence="2 3">
    <name type="scientific">Mycena indigotica</name>
    <dbReference type="NCBI Taxonomy" id="2126181"/>
    <lineage>
        <taxon>Eukaryota</taxon>
        <taxon>Fungi</taxon>
        <taxon>Dikarya</taxon>
        <taxon>Basidiomycota</taxon>
        <taxon>Agaricomycotina</taxon>
        <taxon>Agaricomycetes</taxon>
        <taxon>Agaricomycetidae</taxon>
        <taxon>Agaricales</taxon>
        <taxon>Marasmiineae</taxon>
        <taxon>Mycenaceae</taxon>
        <taxon>Mycena</taxon>
    </lineage>
</organism>
<sequence>MANPVALAQSDLYKHALFDFTLSKAERLELSHARSKALVMSFGYTAEDIFACSEKFWNSGLCPLNILDVGAFALATIQVNLAVGTLAEHVHRPEIAELCRKLLAFEISGHYMLTEVNHGLDSQNIETTATLLDDGGFELHTPHAGAGKFMPASVPAGGIPRMTIVLARLIGKTGSFMGIRPFAVDLNDGKTMKPGVSCRVLPDKTGTRPVGHAITYFDRVKLPATALISDLDAKTPPRTRFLLSIWRLGIGSVFITGMVVPALRIAAHIAAKYAAQRMVTNSAGETAPILSFRTTQAPILQALAQAAVIEAFYKEIRPYYSLPDNSRLAHVLNDRNGITGVFKTIAIHCWRETSVTLTDRLGARGLFNESQVMSMDMELRGVTIAEGDILVLCIRLASELLIGRYGLPSARYPNTLLAKYERGIFEEMRTVFQSIGGDHRSQEFNQLLLPRCVPLITAIGYRMAFEAAIDAHVQPELVRLFEAGAILRNVAWYIENGLVTRKAAMAKEVVALNEAFAILDMVLAENGCEPFIYAPIMSSSAWENWVETLPLYASKL</sequence>
<dbReference type="RefSeq" id="XP_037219924.1">
    <property type="nucleotide sequence ID" value="XM_037364280.1"/>
</dbReference>
<accession>A0A8H6SM92</accession>
<dbReference type="GO" id="GO:0071949">
    <property type="term" value="F:FAD binding"/>
    <property type="evidence" value="ECO:0007669"/>
    <property type="project" value="InterPro"/>
</dbReference>
<dbReference type="GO" id="GO:0005504">
    <property type="term" value="F:fatty acid binding"/>
    <property type="evidence" value="ECO:0007669"/>
    <property type="project" value="TreeGrafter"/>
</dbReference>
<dbReference type="Proteomes" id="UP000636479">
    <property type="component" value="Unassembled WGS sequence"/>
</dbReference>
<proteinExistence type="predicted"/>